<dbReference type="AlphaFoldDB" id="A0A532V835"/>
<reference evidence="2 3" key="1">
    <citation type="submission" date="2017-06" db="EMBL/GenBank/DDBJ databases">
        <title>Novel microbial phyla capable of carbon fixation and sulfur reduction in deep-sea sediments.</title>
        <authorList>
            <person name="Huang J."/>
            <person name="Baker B."/>
            <person name="Wang Y."/>
        </authorList>
    </citation>
    <scope>NUCLEOTIDE SEQUENCE [LARGE SCALE GENOMIC DNA]</scope>
    <source>
        <strain evidence="2">B3_TA06</strain>
    </source>
</reference>
<feature type="domain" description="HNH nuclease" evidence="1">
    <location>
        <begin position="115"/>
        <end position="167"/>
    </location>
</feature>
<evidence type="ECO:0000313" key="2">
    <source>
        <dbReference type="EMBL" id="TKJ43350.1"/>
    </source>
</evidence>
<dbReference type="Gene3D" id="1.10.30.50">
    <property type="match status" value="1"/>
</dbReference>
<proteinExistence type="predicted"/>
<dbReference type="SMART" id="SM00507">
    <property type="entry name" value="HNHc"/>
    <property type="match status" value="1"/>
</dbReference>
<dbReference type="EMBL" id="NJBO01000005">
    <property type="protein sequence ID" value="TKJ43350.1"/>
    <property type="molecule type" value="Genomic_DNA"/>
</dbReference>
<name>A0A532V835_UNCT6</name>
<comment type="caution">
    <text evidence="2">The sequence shown here is derived from an EMBL/GenBank/DDBJ whole genome shotgun (WGS) entry which is preliminary data.</text>
</comment>
<dbReference type="Proteomes" id="UP000317778">
    <property type="component" value="Unassembled WGS sequence"/>
</dbReference>
<organism evidence="2 3">
    <name type="scientific">candidate division TA06 bacterium B3_TA06</name>
    <dbReference type="NCBI Taxonomy" id="2012487"/>
    <lineage>
        <taxon>Bacteria</taxon>
        <taxon>Bacteria division TA06</taxon>
    </lineage>
</organism>
<dbReference type="InterPro" id="IPR052892">
    <property type="entry name" value="NA-targeting_endonuclease"/>
</dbReference>
<accession>A0A532V835</accession>
<dbReference type="PANTHER" id="PTHR33877:SF1">
    <property type="entry name" value="TYPE IV METHYL-DIRECTED RESTRICTION ENZYME ECOKMCRA"/>
    <property type="match status" value="1"/>
</dbReference>
<protein>
    <recommendedName>
        <fullName evidence="1">HNH nuclease domain-containing protein</fullName>
    </recommendedName>
</protein>
<gene>
    <name evidence="2" type="ORF">CEE36_04780</name>
</gene>
<dbReference type="PANTHER" id="PTHR33877">
    <property type="entry name" value="SLL1193 PROTEIN"/>
    <property type="match status" value="1"/>
</dbReference>
<sequence length="183" mass="21507">MKLRAWRLTITNTGHKLIKQFDRIETLLESLGIDAESFLSFVEWALSEQLVEILSKIEDLQKKGYFMSRDSLKQFRDLLRYRTGREWSTHDLDLLFNAVKNRLEKHFRESVAYGEYLKLLWTTPHRCVKCGKEPPEVDLHIDHIIPVSLGGPSKRHNIQFLCEECNLRKSNKLEGGKPWLDLL</sequence>
<evidence type="ECO:0000313" key="3">
    <source>
        <dbReference type="Proteomes" id="UP000317778"/>
    </source>
</evidence>
<evidence type="ECO:0000259" key="1">
    <source>
        <dbReference type="SMART" id="SM00507"/>
    </source>
</evidence>
<dbReference type="CDD" id="cd00085">
    <property type="entry name" value="HNHc"/>
    <property type="match status" value="1"/>
</dbReference>
<dbReference type="InterPro" id="IPR003615">
    <property type="entry name" value="HNH_nuc"/>
</dbReference>
<dbReference type="InterPro" id="IPR029471">
    <property type="entry name" value="HNH_5"/>
</dbReference>
<dbReference type="Pfam" id="PF14279">
    <property type="entry name" value="HNH_5"/>
    <property type="match status" value="1"/>
</dbReference>